<organism evidence="3">
    <name type="scientific">Arabidopsis lyrata subsp. lyrata</name>
    <name type="common">Lyre-leaved rock-cress</name>
    <dbReference type="NCBI Taxonomy" id="81972"/>
    <lineage>
        <taxon>Eukaryota</taxon>
        <taxon>Viridiplantae</taxon>
        <taxon>Streptophyta</taxon>
        <taxon>Embryophyta</taxon>
        <taxon>Tracheophyta</taxon>
        <taxon>Spermatophyta</taxon>
        <taxon>Magnoliopsida</taxon>
        <taxon>eudicotyledons</taxon>
        <taxon>Gunneridae</taxon>
        <taxon>Pentapetalae</taxon>
        <taxon>rosids</taxon>
        <taxon>malvids</taxon>
        <taxon>Brassicales</taxon>
        <taxon>Brassicaceae</taxon>
        <taxon>Camelineae</taxon>
        <taxon>Arabidopsis</taxon>
    </lineage>
</organism>
<evidence type="ECO:0000256" key="1">
    <source>
        <dbReference type="SAM" id="SignalP"/>
    </source>
</evidence>
<dbReference type="EMBL" id="GL348716">
    <property type="protein sequence ID" value="EFH56302.1"/>
    <property type="molecule type" value="Genomic_DNA"/>
</dbReference>
<evidence type="ECO:0000313" key="2">
    <source>
        <dbReference type="EMBL" id="EFH56302.1"/>
    </source>
</evidence>
<dbReference type="Proteomes" id="UP000008694">
    <property type="component" value="Unassembled WGS sequence"/>
</dbReference>
<feature type="chain" id="PRO_5003102541" evidence="1">
    <location>
        <begin position="29"/>
        <end position="80"/>
    </location>
</feature>
<feature type="signal peptide" evidence="1">
    <location>
        <begin position="1"/>
        <end position="28"/>
    </location>
</feature>
<protein>
    <submittedName>
        <fullName evidence="2">Predicted protein</fullName>
    </submittedName>
</protein>
<dbReference type="Gramene" id="scaffold_403226.1">
    <property type="protein sequence ID" value="scaffold_403226.1"/>
    <property type="gene ID" value="scaffold_403226.1"/>
</dbReference>
<sequence>MAIERKTVIVSIAVLLMIVAMTVTEVDGRTNFGRNLLEGQTNEGRNLYDIVGAVVGKHCCNKIITTCCGPAPAPQPTRKP</sequence>
<dbReference type="HOGENOM" id="CLU_2593016_0_0_1"/>
<gene>
    <name evidence="2" type="ORF">ARALYDRAFT_903725</name>
</gene>
<accession>D7LK10</accession>
<dbReference type="AlphaFoldDB" id="D7LK10"/>
<reference evidence="3" key="1">
    <citation type="journal article" date="2011" name="Nat. Genet.">
        <title>The Arabidopsis lyrata genome sequence and the basis of rapid genome size change.</title>
        <authorList>
            <person name="Hu T.T."/>
            <person name="Pattyn P."/>
            <person name="Bakker E.G."/>
            <person name="Cao J."/>
            <person name="Cheng J.-F."/>
            <person name="Clark R.M."/>
            <person name="Fahlgren N."/>
            <person name="Fawcett J.A."/>
            <person name="Grimwood J."/>
            <person name="Gundlach H."/>
            <person name="Haberer G."/>
            <person name="Hollister J.D."/>
            <person name="Ossowski S."/>
            <person name="Ottilar R.P."/>
            <person name="Salamov A.A."/>
            <person name="Schneeberger K."/>
            <person name="Spannagl M."/>
            <person name="Wang X."/>
            <person name="Yang L."/>
            <person name="Nasrallah M.E."/>
            <person name="Bergelson J."/>
            <person name="Carrington J.C."/>
            <person name="Gaut B.S."/>
            <person name="Schmutz J."/>
            <person name="Mayer K.F.X."/>
            <person name="Van de Peer Y."/>
            <person name="Grigoriev I.V."/>
            <person name="Nordborg M."/>
            <person name="Weigel D."/>
            <person name="Guo Y.-L."/>
        </authorList>
    </citation>
    <scope>NUCLEOTIDE SEQUENCE [LARGE SCALE GENOMIC DNA]</scope>
    <source>
        <strain evidence="3">cv. MN47</strain>
    </source>
</reference>
<keyword evidence="1" id="KW-0732">Signal</keyword>
<evidence type="ECO:0000313" key="3">
    <source>
        <dbReference type="Proteomes" id="UP000008694"/>
    </source>
</evidence>
<proteinExistence type="predicted"/>
<keyword evidence="3" id="KW-1185">Reference proteome</keyword>
<name>D7LK10_ARALL</name>